<dbReference type="Pfam" id="PF01872">
    <property type="entry name" value="RibD_C"/>
    <property type="match status" value="1"/>
</dbReference>
<name>A0A9Q4IFC8_9CORY</name>
<evidence type="ECO:0000313" key="2">
    <source>
        <dbReference type="EMBL" id="MCZ2219922.1"/>
    </source>
</evidence>
<organism evidence="2 3">
    <name type="scientific">Corynebacterium pilbarense</name>
    <dbReference type="NCBI Taxonomy" id="1288393"/>
    <lineage>
        <taxon>Bacteria</taxon>
        <taxon>Bacillati</taxon>
        <taxon>Actinomycetota</taxon>
        <taxon>Actinomycetes</taxon>
        <taxon>Mycobacteriales</taxon>
        <taxon>Corynebacteriaceae</taxon>
        <taxon>Corynebacterium</taxon>
    </lineage>
</organism>
<keyword evidence="3" id="KW-1185">Reference proteome</keyword>
<dbReference type="EMBL" id="JANRML010000001">
    <property type="protein sequence ID" value="MCZ2219922.1"/>
    <property type="molecule type" value="Genomic_DNA"/>
</dbReference>
<comment type="caution">
    <text evidence="2">The sequence shown here is derived from an EMBL/GenBank/DDBJ whole genome shotgun (WGS) entry which is preliminary data.</text>
</comment>
<sequence length="228" mass="24281">MALSATDILGPVHSPNKRETRAAMVMTLFGAFGRNGISGDLGNELDSALLQQLRAWADVVLVSSSTATAEEYGPADTPIAVLSRSLDIDPSLGVFSGRDAIVVCPEQSLTDDKLAPQRTALKHAGARFISSGDGSPATIIEALHREGFNRIACEGGPSVYADMIGNDLIDVLHITLDPTTSAADGPWGLADIANQEAFKRRYALEATHTSPDEGDSVLFLRYRSVRDE</sequence>
<proteinExistence type="predicted"/>
<feature type="domain" description="Bacterial bifunctional deaminase-reductase C-terminal" evidence="1">
    <location>
        <begin position="24"/>
        <end position="179"/>
    </location>
</feature>
<evidence type="ECO:0000259" key="1">
    <source>
        <dbReference type="Pfam" id="PF01872"/>
    </source>
</evidence>
<gene>
    <name evidence="2" type="ORF">NUW87_00805</name>
</gene>
<reference evidence="2" key="1">
    <citation type="submission" date="2022-08" db="EMBL/GenBank/DDBJ databases">
        <title>Corynebacterium sp. nov., isolated from clinical breast specimens.</title>
        <authorList>
            <person name="Zhang T."/>
        </authorList>
    </citation>
    <scope>NUCLEOTIDE SEQUENCE</scope>
    <source>
        <strain evidence="2">CCUG 57942</strain>
    </source>
</reference>
<dbReference type="Gene3D" id="3.40.430.10">
    <property type="entry name" value="Dihydrofolate Reductase, subunit A"/>
    <property type="match status" value="1"/>
</dbReference>
<dbReference type="InterPro" id="IPR024072">
    <property type="entry name" value="DHFR-like_dom_sf"/>
</dbReference>
<protein>
    <submittedName>
        <fullName evidence="2">Dihydrofolate reductase family protein</fullName>
    </submittedName>
</protein>
<dbReference type="GO" id="GO:0008703">
    <property type="term" value="F:5-amino-6-(5-phosphoribosylamino)uracil reductase activity"/>
    <property type="evidence" value="ECO:0007669"/>
    <property type="project" value="InterPro"/>
</dbReference>
<accession>A0A9Q4IFC8</accession>
<dbReference type="RefSeq" id="WP_269026859.1">
    <property type="nucleotide sequence ID" value="NZ_BAABDP010000009.1"/>
</dbReference>
<dbReference type="InterPro" id="IPR002734">
    <property type="entry name" value="RibDG_C"/>
</dbReference>
<dbReference type="GO" id="GO:0009231">
    <property type="term" value="P:riboflavin biosynthetic process"/>
    <property type="evidence" value="ECO:0007669"/>
    <property type="project" value="InterPro"/>
</dbReference>
<evidence type="ECO:0000313" key="3">
    <source>
        <dbReference type="Proteomes" id="UP001071110"/>
    </source>
</evidence>
<dbReference type="SUPFAM" id="SSF53597">
    <property type="entry name" value="Dihydrofolate reductase-like"/>
    <property type="match status" value="1"/>
</dbReference>
<dbReference type="Proteomes" id="UP001071110">
    <property type="component" value="Unassembled WGS sequence"/>
</dbReference>
<dbReference type="AlphaFoldDB" id="A0A9Q4IFC8"/>